<dbReference type="AlphaFoldDB" id="X1DGA6"/>
<reference evidence="1" key="1">
    <citation type="journal article" date="2014" name="Front. Microbiol.">
        <title>High frequency of phylogenetically diverse reductive dehalogenase-homologous genes in deep subseafloor sedimentary metagenomes.</title>
        <authorList>
            <person name="Kawai M."/>
            <person name="Futagami T."/>
            <person name="Toyoda A."/>
            <person name="Takaki Y."/>
            <person name="Nishi S."/>
            <person name="Hori S."/>
            <person name="Arai W."/>
            <person name="Tsubouchi T."/>
            <person name="Morono Y."/>
            <person name="Uchiyama I."/>
            <person name="Ito T."/>
            <person name="Fujiyama A."/>
            <person name="Inagaki F."/>
            <person name="Takami H."/>
        </authorList>
    </citation>
    <scope>NUCLEOTIDE SEQUENCE</scope>
    <source>
        <strain evidence="1">Expedition CK06-06</strain>
    </source>
</reference>
<accession>X1DGA6</accession>
<proteinExistence type="predicted"/>
<protein>
    <submittedName>
        <fullName evidence="1">Uncharacterized protein</fullName>
    </submittedName>
</protein>
<dbReference type="SUPFAM" id="SSF48452">
    <property type="entry name" value="TPR-like"/>
    <property type="match status" value="1"/>
</dbReference>
<sequence length="89" mass="10537">LEAVEDNSVKSLYPYLNRNEKAFFHKAVAYIHMQNNDTKLARKQYKKAFMLNPFDVKNYINIILSHFGKGAMVKTSKIYELFTNFLHYI</sequence>
<dbReference type="InterPro" id="IPR011990">
    <property type="entry name" value="TPR-like_helical_dom_sf"/>
</dbReference>
<name>X1DGA6_9ZZZZ</name>
<comment type="caution">
    <text evidence="1">The sequence shown here is derived from an EMBL/GenBank/DDBJ whole genome shotgun (WGS) entry which is preliminary data.</text>
</comment>
<feature type="non-terminal residue" evidence="1">
    <location>
        <position position="1"/>
    </location>
</feature>
<evidence type="ECO:0000313" key="1">
    <source>
        <dbReference type="EMBL" id="GAH19896.1"/>
    </source>
</evidence>
<gene>
    <name evidence="1" type="ORF">S03H2_01278</name>
</gene>
<organism evidence="1">
    <name type="scientific">marine sediment metagenome</name>
    <dbReference type="NCBI Taxonomy" id="412755"/>
    <lineage>
        <taxon>unclassified sequences</taxon>
        <taxon>metagenomes</taxon>
        <taxon>ecological metagenomes</taxon>
    </lineage>
</organism>
<dbReference type="EMBL" id="BARU01000362">
    <property type="protein sequence ID" value="GAH19896.1"/>
    <property type="molecule type" value="Genomic_DNA"/>
</dbReference>